<keyword evidence="2" id="KW-1185">Reference proteome</keyword>
<accession>A0A479ZZI0</accession>
<dbReference type="Proteomes" id="UP000300142">
    <property type="component" value="Unassembled WGS sequence"/>
</dbReference>
<organism evidence="1 2">
    <name type="scientific">Sphaerospermopsis reniformis</name>
    <dbReference type="NCBI Taxonomy" id="531300"/>
    <lineage>
        <taxon>Bacteria</taxon>
        <taxon>Bacillati</taxon>
        <taxon>Cyanobacteriota</taxon>
        <taxon>Cyanophyceae</taxon>
        <taxon>Nostocales</taxon>
        <taxon>Aphanizomenonaceae</taxon>
        <taxon>Sphaerospermopsis</taxon>
    </lineage>
</organism>
<dbReference type="EMBL" id="BJCE01000046">
    <property type="protein sequence ID" value="GCL36678.1"/>
    <property type="molecule type" value="Genomic_DNA"/>
</dbReference>
<comment type="caution">
    <text evidence="1">The sequence shown here is derived from an EMBL/GenBank/DDBJ whole genome shotgun (WGS) entry which is preliminary data.</text>
</comment>
<evidence type="ECO:0000313" key="2">
    <source>
        <dbReference type="Proteomes" id="UP000300142"/>
    </source>
</evidence>
<name>A0A479ZZI0_9CYAN</name>
<dbReference type="AlphaFoldDB" id="A0A479ZZI0"/>
<evidence type="ECO:0000313" key="1">
    <source>
        <dbReference type="EMBL" id="GCL36678.1"/>
    </source>
</evidence>
<dbReference type="RefSeq" id="WP_137667124.1">
    <property type="nucleotide sequence ID" value="NZ_BJCE01000046.1"/>
</dbReference>
<sequence>MITLGVTVTITSDGKLLVDSPVDIPKGEYKAVIVLEDNPISDNLHNSVKNAQAIFRKYIPPTRKLSEELIQERREETLNE</sequence>
<protein>
    <submittedName>
        <fullName evidence="1">Uncharacterized protein</fullName>
    </submittedName>
</protein>
<proteinExistence type="predicted"/>
<reference evidence="2" key="1">
    <citation type="submission" date="2019-02" db="EMBL/GenBank/DDBJ databases">
        <title>Draft genome sequence of Sphaerospermopsis reniformis NIES-1949.</title>
        <authorList>
            <person name="Yamaguchi H."/>
            <person name="Suzuki S."/>
            <person name="Kawachi M."/>
        </authorList>
    </citation>
    <scope>NUCLEOTIDE SEQUENCE [LARGE SCALE GENOMIC DNA]</scope>
    <source>
        <strain evidence="2">NIES-1949</strain>
    </source>
</reference>
<gene>
    <name evidence="1" type="ORF">SR1949_17840</name>
</gene>